<sequence length="120" mass="13399">MKRAVLFLIVSTLLLGACGGDSNTEDTSSKNTTSSQKKQMSWETEMEPDEAIALVKSYISENCDANSHYIEYPDFFEGKTTMGGWTVYYRHSPAQGAHSTGEWQVRESTKAVTAIWDEDC</sequence>
<accession>A0A382GEZ5</accession>
<reference evidence="2" key="1">
    <citation type="submission" date="2018-05" db="EMBL/GenBank/DDBJ databases">
        <authorList>
            <person name="Lanie J.A."/>
            <person name="Ng W.-L."/>
            <person name="Kazmierczak K.M."/>
            <person name="Andrzejewski T.M."/>
            <person name="Davidsen T.M."/>
            <person name="Wayne K.J."/>
            <person name="Tettelin H."/>
            <person name="Glass J.I."/>
            <person name="Rusch D."/>
            <person name="Podicherti R."/>
            <person name="Tsui H.-C.T."/>
            <person name="Winkler M.E."/>
        </authorList>
    </citation>
    <scope>NUCLEOTIDE SEQUENCE</scope>
</reference>
<protein>
    <recommendedName>
        <fullName evidence="3">Lipoprotein</fullName>
    </recommendedName>
</protein>
<evidence type="ECO:0000256" key="1">
    <source>
        <dbReference type="SAM" id="MobiDB-lite"/>
    </source>
</evidence>
<name>A0A382GEZ5_9ZZZZ</name>
<evidence type="ECO:0008006" key="3">
    <source>
        <dbReference type="Google" id="ProtNLM"/>
    </source>
</evidence>
<feature type="compositionally biased region" description="Low complexity" evidence="1">
    <location>
        <begin position="29"/>
        <end position="41"/>
    </location>
</feature>
<feature type="region of interest" description="Disordered" evidence="1">
    <location>
        <begin position="21"/>
        <end position="43"/>
    </location>
</feature>
<proteinExistence type="predicted"/>
<dbReference type="PROSITE" id="PS51257">
    <property type="entry name" value="PROKAR_LIPOPROTEIN"/>
    <property type="match status" value="1"/>
</dbReference>
<organism evidence="2">
    <name type="scientific">marine metagenome</name>
    <dbReference type="NCBI Taxonomy" id="408172"/>
    <lineage>
        <taxon>unclassified sequences</taxon>
        <taxon>metagenomes</taxon>
        <taxon>ecological metagenomes</taxon>
    </lineage>
</organism>
<evidence type="ECO:0000313" key="2">
    <source>
        <dbReference type="EMBL" id="SVB73305.1"/>
    </source>
</evidence>
<dbReference type="AlphaFoldDB" id="A0A382GEZ5"/>
<gene>
    <name evidence="2" type="ORF">METZ01_LOCUS226159</name>
</gene>
<dbReference type="EMBL" id="UINC01054962">
    <property type="protein sequence ID" value="SVB73305.1"/>
    <property type="molecule type" value="Genomic_DNA"/>
</dbReference>